<reference evidence="2 3" key="1">
    <citation type="journal article" date="2019" name="Genome Biol. Evol.">
        <title>Nanopore Sequencing Significantly Improves Genome Assembly of the Protozoan Parasite Trypanosoma cruzi.</title>
        <authorList>
            <person name="Diaz-Viraque F."/>
            <person name="Pita S."/>
            <person name="Greif G."/>
            <person name="de Souza R.C.M."/>
            <person name="Iraola G."/>
            <person name="Robello C."/>
        </authorList>
    </citation>
    <scope>NUCLEOTIDE SEQUENCE [LARGE SCALE GENOMIC DNA]</scope>
    <source>
        <strain evidence="2 3">Berenice</strain>
    </source>
</reference>
<organism evidence="2 3">
    <name type="scientific">Trypanosoma cruzi</name>
    <dbReference type="NCBI Taxonomy" id="5693"/>
    <lineage>
        <taxon>Eukaryota</taxon>
        <taxon>Discoba</taxon>
        <taxon>Euglenozoa</taxon>
        <taxon>Kinetoplastea</taxon>
        <taxon>Metakinetoplastina</taxon>
        <taxon>Trypanosomatida</taxon>
        <taxon>Trypanosomatidae</taxon>
        <taxon>Trypanosoma</taxon>
        <taxon>Schizotrypanum</taxon>
    </lineage>
</organism>
<evidence type="ECO:0000256" key="1">
    <source>
        <dbReference type="SAM" id="MobiDB-lite"/>
    </source>
</evidence>
<proteinExistence type="predicted"/>
<dbReference type="Proteomes" id="UP000583944">
    <property type="component" value="Unassembled WGS sequence"/>
</dbReference>
<accession>A0A7J6YI55</accession>
<gene>
    <name evidence="2" type="ORF">ECC02_000746</name>
</gene>
<comment type="caution">
    <text evidence="2">The sequence shown here is derived from an EMBL/GenBank/DDBJ whole genome shotgun (WGS) entry which is preliminary data.</text>
</comment>
<dbReference type="AlphaFoldDB" id="A0A7J6YI55"/>
<evidence type="ECO:0000313" key="2">
    <source>
        <dbReference type="EMBL" id="KAF5226183.1"/>
    </source>
</evidence>
<evidence type="ECO:0000313" key="3">
    <source>
        <dbReference type="Proteomes" id="UP000583944"/>
    </source>
</evidence>
<dbReference type="EMBL" id="JABDHM010000003">
    <property type="protein sequence ID" value="KAF5226183.1"/>
    <property type="molecule type" value="Genomic_DNA"/>
</dbReference>
<protein>
    <submittedName>
        <fullName evidence="2">Uncharacterized protein</fullName>
    </submittedName>
</protein>
<name>A0A7J6YI55_TRYCR</name>
<feature type="region of interest" description="Disordered" evidence="1">
    <location>
        <begin position="125"/>
        <end position="145"/>
    </location>
</feature>
<dbReference type="VEuPathDB" id="TriTrypDB:ECC02_000746"/>
<sequence length="234" mass="26623">MLYGKYLWCAWQKSAVMLPFILHSPFTYHWEARSHHSSVPLPVLLVPLHWRKLSPHIPLTVHCGIQINHTAWVRCHPANKSQEIPHCLVWHGRQSHYACGRLFFQTRTRPHHTPVRTFGLSHAKELSGRTAGKTTPAAMSSPHTPTHRCLAYHQKQKYQRNMSHPNYKSQVQFCSTHSHLLGVCGPSLLGALSGITKSTNSGTFDHRHSSHTPHFSQRRRLAVAQRTAARTVAE</sequence>